<protein>
    <submittedName>
        <fullName evidence="2">Lysophospholipase</fullName>
    </submittedName>
</protein>
<comment type="caution">
    <text evidence="2">The sequence shown here is derived from an EMBL/GenBank/DDBJ whole genome shotgun (WGS) entry which is preliminary data.</text>
</comment>
<dbReference type="SUPFAM" id="SSF53474">
    <property type="entry name" value="alpha/beta-Hydrolases"/>
    <property type="match status" value="1"/>
</dbReference>
<feature type="domain" description="AB hydrolase-1" evidence="1">
    <location>
        <begin position="89"/>
        <end position="285"/>
    </location>
</feature>
<evidence type="ECO:0000313" key="2">
    <source>
        <dbReference type="EMBL" id="KHJ54182.1"/>
    </source>
</evidence>
<organism evidence="2 3">
    <name type="scientific">Aureimonas altamirensis</name>
    <dbReference type="NCBI Taxonomy" id="370622"/>
    <lineage>
        <taxon>Bacteria</taxon>
        <taxon>Pseudomonadati</taxon>
        <taxon>Pseudomonadota</taxon>
        <taxon>Alphaproteobacteria</taxon>
        <taxon>Hyphomicrobiales</taxon>
        <taxon>Aurantimonadaceae</taxon>
        <taxon>Aureimonas</taxon>
    </lineage>
</organism>
<dbReference type="InterPro" id="IPR029058">
    <property type="entry name" value="AB_hydrolase_fold"/>
</dbReference>
<accession>A0A0B1Q5J0</accession>
<dbReference type="STRING" id="370622.LA66_12000"/>
<dbReference type="Pfam" id="PF12697">
    <property type="entry name" value="Abhydrolase_6"/>
    <property type="match status" value="1"/>
</dbReference>
<dbReference type="RefSeq" id="WP_039193337.1">
    <property type="nucleotide sequence ID" value="NZ_JRFJ01000003.1"/>
</dbReference>
<dbReference type="EMBL" id="JRFJ01000003">
    <property type="protein sequence ID" value="KHJ54182.1"/>
    <property type="molecule type" value="Genomic_DNA"/>
</dbReference>
<name>A0A0B1Q5J0_9HYPH</name>
<dbReference type="OrthoDB" id="5416147at2"/>
<evidence type="ECO:0000313" key="3">
    <source>
        <dbReference type="Proteomes" id="UP000030826"/>
    </source>
</evidence>
<dbReference type="AlphaFoldDB" id="A0A0B1Q5J0"/>
<evidence type="ECO:0000259" key="1">
    <source>
        <dbReference type="Pfam" id="PF12697"/>
    </source>
</evidence>
<gene>
    <name evidence="2" type="ORF">LA66_12000</name>
</gene>
<sequence>MIASHTVRRRLSLAAVAVSAIILGAAAFWTLGPREPVARTSAFAARDIGPDISAWLAAGEADIPNLRPDAAKEIVWAYPASRARTPVAIVYIHGFSASKAELRPVPDMVARKLGANLFYTRLAGHGRNEAAMAEPTVGDWLDDLSEAVAVGRRIGEKVVIVGTSTGGALTTYGASLPGMLDGVAGVVLISPNFAIRDWRSFLLTMPYARQIVPFLHGDTYGEAPRSRPADEAADTYGWTRGFPTVALLPMAALAQTAAAIDFSAIHIPALFILSPADKVVDASVTLDAAGRWGGPHQVLQIDDSTDPSQHLIAGDLRSPQTSQRVADAIAGWIAALP</sequence>
<dbReference type="InterPro" id="IPR000073">
    <property type="entry name" value="AB_hydrolase_1"/>
</dbReference>
<dbReference type="Gene3D" id="3.40.50.1820">
    <property type="entry name" value="alpha/beta hydrolase"/>
    <property type="match status" value="1"/>
</dbReference>
<reference evidence="2 3" key="1">
    <citation type="submission" date="2014-09" db="EMBL/GenBank/DDBJ databases">
        <title>Isolation and characterization of Aurantimonas altamirensis ON-56566 from clinical sample following a dog bite.</title>
        <authorList>
            <person name="Eshaghi A."/>
            <person name="Li A."/>
            <person name="Shahinas D."/>
            <person name="Bahn P."/>
            <person name="Kus J.V."/>
            <person name="Patel S.N."/>
        </authorList>
    </citation>
    <scope>NUCLEOTIDE SEQUENCE [LARGE SCALE GENOMIC DNA]</scope>
    <source>
        <strain evidence="2 3">ON-56566</strain>
    </source>
</reference>
<proteinExistence type="predicted"/>
<dbReference type="Proteomes" id="UP000030826">
    <property type="component" value="Unassembled WGS sequence"/>
</dbReference>